<gene>
    <name evidence="1" type="ORF">RBSH_01628</name>
</gene>
<dbReference type="RefSeq" id="WP_007331504.1">
    <property type="nucleotide sequence ID" value="NZ_AMCW01000040.1"/>
</dbReference>
<organism evidence="1 2">
    <name type="scientific">Rhodopirellula baltica SH28</name>
    <dbReference type="NCBI Taxonomy" id="993517"/>
    <lineage>
        <taxon>Bacteria</taxon>
        <taxon>Pseudomonadati</taxon>
        <taxon>Planctomycetota</taxon>
        <taxon>Planctomycetia</taxon>
        <taxon>Pirellulales</taxon>
        <taxon>Pirellulaceae</taxon>
        <taxon>Rhodopirellula</taxon>
    </lineage>
</organism>
<dbReference type="EMBL" id="AMCW01000040">
    <property type="protein sequence ID" value="EKK02935.1"/>
    <property type="molecule type" value="Genomic_DNA"/>
</dbReference>
<reference evidence="1 2" key="1">
    <citation type="journal article" date="2013" name="Mar. Genomics">
        <title>Expression of sulfatases in Rhodopirellula baltica and the diversity of sulfatases in the genus Rhodopirellula.</title>
        <authorList>
            <person name="Wegner C.E."/>
            <person name="Richter-Heitmann T."/>
            <person name="Klindworth A."/>
            <person name="Klockow C."/>
            <person name="Richter M."/>
            <person name="Achstetter T."/>
            <person name="Glockner F.O."/>
            <person name="Harder J."/>
        </authorList>
    </citation>
    <scope>NUCLEOTIDE SEQUENCE [LARGE SCALE GENOMIC DNA]</scope>
    <source>
        <strain evidence="1 2">SH28</strain>
    </source>
</reference>
<name>K5CG18_RHOBT</name>
<accession>K5CG18</accession>
<dbReference type="PATRIC" id="fig|993517.3.peg.1773"/>
<sequence>MKWTEKQIESWLIPEKRTVNDTGDETIEIEQTKLFWNMFDDLIGKAKLTEPELLEQGRKVRAKYGYPFSIALMDGVAHLHVLHCRR</sequence>
<evidence type="ECO:0000313" key="2">
    <source>
        <dbReference type="Proteomes" id="UP000007993"/>
    </source>
</evidence>
<proteinExistence type="predicted"/>
<protein>
    <submittedName>
        <fullName evidence="1">Uncharacterized protein</fullName>
    </submittedName>
</protein>
<comment type="caution">
    <text evidence="1">The sequence shown here is derived from an EMBL/GenBank/DDBJ whole genome shotgun (WGS) entry which is preliminary data.</text>
</comment>
<dbReference type="Proteomes" id="UP000007993">
    <property type="component" value="Unassembled WGS sequence"/>
</dbReference>
<evidence type="ECO:0000313" key="1">
    <source>
        <dbReference type="EMBL" id="EKK02935.1"/>
    </source>
</evidence>
<dbReference type="AlphaFoldDB" id="K5CG18"/>